<evidence type="ECO:0000259" key="1">
    <source>
        <dbReference type="PROSITE" id="PS51186"/>
    </source>
</evidence>
<sequence>MIVKRIHLKDTYGIRKKVLGIENVESSYLFEGDTESGTFHLGAFIENNLVSVASFYFNRNSKFNIDNQYQLQGMATLEDFRKQGLSRELLNVAFPIIKQNFCNLVWCNARVEAAPFYQKLGFEISGDEFDVENIGKHILMYREIN</sequence>
<dbReference type="PROSITE" id="PS51186">
    <property type="entry name" value="GNAT"/>
    <property type="match status" value="1"/>
</dbReference>
<keyword evidence="3" id="KW-1185">Reference proteome</keyword>
<dbReference type="Gene3D" id="3.40.630.30">
    <property type="match status" value="1"/>
</dbReference>
<protein>
    <submittedName>
        <fullName evidence="2">GNAT family N-acetyltransferase</fullName>
    </submittedName>
</protein>
<gene>
    <name evidence="2" type="ORF">DAY19_05835</name>
</gene>
<name>A0ABY0IFB7_9BACT</name>
<dbReference type="InterPro" id="IPR000182">
    <property type="entry name" value="GNAT_dom"/>
</dbReference>
<evidence type="ECO:0000313" key="2">
    <source>
        <dbReference type="EMBL" id="RZF21200.1"/>
    </source>
</evidence>
<dbReference type="CDD" id="cd04301">
    <property type="entry name" value="NAT_SF"/>
    <property type="match status" value="1"/>
</dbReference>
<organism evidence="2 3">
    <name type="scientific">Halobacteriovorax vibrionivorans</name>
    <dbReference type="NCBI Taxonomy" id="2152716"/>
    <lineage>
        <taxon>Bacteria</taxon>
        <taxon>Pseudomonadati</taxon>
        <taxon>Bdellovibrionota</taxon>
        <taxon>Bacteriovoracia</taxon>
        <taxon>Bacteriovoracales</taxon>
        <taxon>Halobacteriovoraceae</taxon>
        <taxon>Halobacteriovorax</taxon>
    </lineage>
</organism>
<reference evidence="3" key="1">
    <citation type="journal article" date="2019" name="Int. J. Syst. Evol. Microbiol.">
        <title>Halobacteriovorax valvorus sp. nov., a novel prokaryotic predator isolated from coastal seawater of China.</title>
        <authorList>
            <person name="Chen M.-X."/>
        </authorList>
    </citation>
    <scope>NUCLEOTIDE SEQUENCE [LARGE SCALE GENOMIC DNA]</scope>
    <source>
        <strain evidence="3">BL9</strain>
    </source>
</reference>
<proteinExistence type="predicted"/>
<feature type="domain" description="N-acetyltransferase" evidence="1">
    <location>
        <begin position="1"/>
        <end position="145"/>
    </location>
</feature>
<dbReference type="RefSeq" id="WP_114706267.1">
    <property type="nucleotide sequence ID" value="NZ_QDKL01000002.1"/>
</dbReference>
<dbReference type="Pfam" id="PF13673">
    <property type="entry name" value="Acetyltransf_10"/>
    <property type="match status" value="1"/>
</dbReference>
<dbReference type="EMBL" id="QDKL01000002">
    <property type="protein sequence ID" value="RZF21200.1"/>
    <property type="molecule type" value="Genomic_DNA"/>
</dbReference>
<accession>A0ABY0IFB7</accession>
<dbReference type="Proteomes" id="UP000443582">
    <property type="component" value="Unassembled WGS sequence"/>
</dbReference>
<comment type="caution">
    <text evidence="2">The sequence shown here is derived from an EMBL/GenBank/DDBJ whole genome shotgun (WGS) entry which is preliminary data.</text>
</comment>
<evidence type="ECO:0000313" key="3">
    <source>
        <dbReference type="Proteomes" id="UP000443582"/>
    </source>
</evidence>
<dbReference type="SUPFAM" id="SSF55729">
    <property type="entry name" value="Acyl-CoA N-acyltransferases (Nat)"/>
    <property type="match status" value="1"/>
</dbReference>
<dbReference type="InterPro" id="IPR016181">
    <property type="entry name" value="Acyl_CoA_acyltransferase"/>
</dbReference>